<reference evidence="2" key="1">
    <citation type="journal article" date="2021" name="Proc. Natl. Acad. Sci. U.S.A.">
        <title>A Catalog of Tens of Thousands of Viruses from Human Metagenomes Reveals Hidden Associations with Chronic Diseases.</title>
        <authorList>
            <person name="Tisza M.J."/>
            <person name="Buck C.B."/>
        </authorList>
    </citation>
    <scope>NUCLEOTIDE SEQUENCE</scope>
    <source>
        <strain evidence="2">CtxYv12</strain>
    </source>
</reference>
<organism evidence="2">
    <name type="scientific">Siphoviridae sp. ctxYv12</name>
    <dbReference type="NCBI Taxonomy" id="2827974"/>
    <lineage>
        <taxon>Viruses</taxon>
        <taxon>Duplodnaviria</taxon>
        <taxon>Heunggongvirae</taxon>
        <taxon>Uroviricota</taxon>
        <taxon>Caudoviricetes</taxon>
    </lineage>
</organism>
<name>A0A8S5S449_9CAUD</name>
<dbReference type="InterPro" id="IPR018878">
    <property type="entry name" value="ORF6C_dom"/>
</dbReference>
<dbReference type="EMBL" id="BK032518">
    <property type="protein sequence ID" value="DAF45713.1"/>
    <property type="molecule type" value="Genomic_DNA"/>
</dbReference>
<protein>
    <recommendedName>
        <fullName evidence="1">ORF6C domain-containing protein</fullName>
    </recommendedName>
</protein>
<dbReference type="Pfam" id="PF10552">
    <property type="entry name" value="ORF6C"/>
    <property type="match status" value="1"/>
</dbReference>
<accession>A0A8S5S449</accession>
<proteinExistence type="predicted"/>
<feature type="domain" description="ORF6C" evidence="1">
    <location>
        <begin position="117"/>
        <end position="218"/>
    </location>
</feature>
<evidence type="ECO:0000259" key="1">
    <source>
        <dbReference type="Pfam" id="PF10552"/>
    </source>
</evidence>
<evidence type="ECO:0000313" key="2">
    <source>
        <dbReference type="EMBL" id="DAF45713.1"/>
    </source>
</evidence>
<sequence length="220" mass="26307">MNEIINKDKITSLEIVTEINKFRKQEGNKNELRHDNLLQIIRDEFSDEISLLKIQESTYKNDRGREYPMFILSLNQAKQILMRESKFVRKAMINYIEKLEEKIKNPFANLSIQQMMIATLQEQEKIVDRVEVLENKVDNEIRVDNGEQRKIQRAVATRVYQRLDIVPELTEDKKYMFQAIYRDLKDRFGVASYRDIKRKDLRDCLEYVSAWIEPADLRSK</sequence>